<dbReference type="GO" id="GO:0000049">
    <property type="term" value="F:tRNA binding"/>
    <property type="evidence" value="ECO:0007669"/>
    <property type="project" value="InterPro"/>
</dbReference>
<reference evidence="4 5" key="1">
    <citation type="submission" date="2016-07" db="EMBL/GenBank/DDBJ databases">
        <title>Pervasive Adenine N6-methylation of Active Genes in Fungi.</title>
        <authorList>
            <consortium name="DOE Joint Genome Institute"/>
            <person name="Mondo S.J."/>
            <person name="Dannebaum R.O."/>
            <person name="Kuo R.C."/>
            <person name="Labutti K."/>
            <person name="Haridas S."/>
            <person name="Kuo A."/>
            <person name="Salamov A."/>
            <person name="Ahrendt S.R."/>
            <person name="Lipzen A."/>
            <person name="Sullivan W."/>
            <person name="Andreopoulos W.B."/>
            <person name="Clum A."/>
            <person name="Lindquist E."/>
            <person name="Daum C."/>
            <person name="Ramamoorthy G.K."/>
            <person name="Gryganskyi A."/>
            <person name="Culley D."/>
            <person name="Magnuson J.K."/>
            <person name="James T.Y."/>
            <person name="O'Malley M.A."/>
            <person name="Stajich J.E."/>
            <person name="Spatafora J.W."/>
            <person name="Visel A."/>
            <person name="Grigoriev I.V."/>
        </authorList>
    </citation>
    <scope>NUCLEOTIDE SEQUENCE [LARGE SCALE GENOMIC DNA]</scope>
    <source>
        <strain evidence="4 5">JEL800</strain>
    </source>
</reference>
<dbReference type="STRING" id="329046.A0A1Y2CWC5"/>
<dbReference type="HAMAP" id="MF_03054">
    <property type="entry name" value="CTU2"/>
    <property type="match status" value="1"/>
</dbReference>
<keyword evidence="5" id="KW-1185">Reference proteome</keyword>
<dbReference type="InterPro" id="IPR014729">
    <property type="entry name" value="Rossmann-like_a/b/a_fold"/>
</dbReference>
<protein>
    <recommendedName>
        <fullName evidence="3">Cytoplasmic tRNA 2-thiolation protein 2</fullName>
    </recommendedName>
</protein>
<dbReference type="OrthoDB" id="25129at2759"/>
<proteinExistence type="inferred from homology"/>
<keyword evidence="1 3" id="KW-0963">Cytoplasm</keyword>
<dbReference type="GO" id="GO:0016779">
    <property type="term" value="F:nucleotidyltransferase activity"/>
    <property type="evidence" value="ECO:0007669"/>
    <property type="project" value="UniProtKB-UniRule"/>
</dbReference>
<dbReference type="InterPro" id="IPR019407">
    <property type="entry name" value="CTU2"/>
</dbReference>
<dbReference type="Proteomes" id="UP000193642">
    <property type="component" value="Unassembled WGS sequence"/>
</dbReference>
<dbReference type="SUPFAM" id="SSF52402">
    <property type="entry name" value="Adenine nucleotide alpha hydrolases-like"/>
    <property type="match status" value="1"/>
</dbReference>
<dbReference type="UniPathway" id="UPA00988"/>
<accession>A0A1Y2CWC5</accession>
<dbReference type="GO" id="GO:0016783">
    <property type="term" value="F:sulfurtransferase activity"/>
    <property type="evidence" value="ECO:0007669"/>
    <property type="project" value="TreeGrafter"/>
</dbReference>
<dbReference type="PANTHER" id="PTHR20882">
    <property type="entry name" value="CYTOPLASMIC TRNA 2-THIOLATION PROTEIN 2"/>
    <property type="match status" value="1"/>
</dbReference>
<evidence type="ECO:0000313" key="5">
    <source>
        <dbReference type="Proteomes" id="UP000193642"/>
    </source>
</evidence>
<gene>
    <name evidence="3" type="primary">NCS2</name>
    <name evidence="3" type="synonym">CTU2</name>
    <name evidence="4" type="ORF">BCR33DRAFT_762119</name>
</gene>
<comment type="subcellular location">
    <subcellularLocation>
        <location evidence="3">Cytoplasm</location>
    </subcellularLocation>
</comment>
<dbReference type="Gene3D" id="3.40.50.620">
    <property type="entry name" value="HUPs"/>
    <property type="match status" value="1"/>
</dbReference>
<dbReference type="PANTHER" id="PTHR20882:SF14">
    <property type="entry name" value="CYTOPLASMIC TRNA 2-THIOLATION PROTEIN 2"/>
    <property type="match status" value="1"/>
</dbReference>
<comment type="caution">
    <text evidence="4">The sequence shown here is derived from an EMBL/GenBank/DDBJ whole genome shotgun (WGS) entry which is preliminary data.</text>
</comment>
<evidence type="ECO:0000256" key="3">
    <source>
        <dbReference type="HAMAP-Rule" id="MF_03054"/>
    </source>
</evidence>
<sequence>MPLCAKCVRDGNSDRASVIATRGSEYCADCFKVDMFGRFTKAYTTKESLLPRGEPVCVAWSGGLSSSLLVHYMNSFLNKNFKQNVSPRFSAVYVCVVDYSCLLSEEKQQIVNQEIEAMQSIAEGYNFNFKRIPLESAFTNENGDLDSTLVADLTSPEILQLKFESYSTSKTSTATPISRTLDLFASFKSTPAANPTTAVTLLNTLTTRLLRRAASTYNCTTLMTGSNASTIAAQIVTQTALGGGFNLPNEISLEYKVPNTDIVTFRPIRDLLFGEVEKLVELDEIAQFPGVAGMAEGLFGGVVGSVGTEGASVAKMTIQDLAASFVKGLQKDFPQSVSTVTRTAFKVQTGANAPGLDVCLLCSNPIQPNSQNWRASHTTSRLDDIPDIIKNEDGTVVEAPKKASEVPATGAADLLLCYACQHVGRDVKVKEKLVLPGGDWFLGAKKDCFVGNGCCDSGVSD</sequence>
<organism evidence="4 5">
    <name type="scientific">Rhizoclosmatium globosum</name>
    <dbReference type="NCBI Taxonomy" id="329046"/>
    <lineage>
        <taxon>Eukaryota</taxon>
        <taxon>Fungi</taxon>
        <taxon>Fungi incertae sedis</taxon>
        <taxon>Chytridiomycota</taxon>
        <taxon>Chytridiomycota incertae sedis</taxon>
        <taxon>Chytridiomycetes</taxon>
        <taxon>Chytridiales</taxon>
        <taxon>Chytriomycetaceae</taxon>
        <taxon>Rhizoclosmatium</taxon>
    </lineage>
</organism>
<dbReference type="EMBL" id="MCGO01000005">
    <property type="protein sequence ID" value="ORY51339.1"/>
    <property type="molecule type" value="Genomic_DNA"/>
</dbReference>
<comment type="pathway">
    <text evidence="3">tRNA modification; 5-methoxycarbonylmethyl-2-thiouridine-tRNA biosynthesis.</text>
</comment>
<evidence type="ECO:0000256" key="1">
    <source>
        <dbReference type="ARBA" id="ARBA00022490"/>
    </source>
</evidence>
<dbReference type="GO" id="GO:0032447">
    <property type="term" value="P:protein urmylation"/>
    <property type="evidence" value="ECO:0007669"/>
    <property type="project" value="UniProtKB-UniRule"/>
</dbReference>
<keyword evidence="2 3" id="KW-0819">tRNA processing</keyword>
<evidence type="ECO:0000256" key="2">
    <source>
        <dbReference type="ARBA" id="ARBA00022694"/>
    </source>
</evidence>
<dbReference type="Pfam" id="PF10288">
    <property type="entry name" value="CTU2"/>
    <property type="match status" value="1"/>
</dbReference>
<comment type="similarity">
    <text evidence="3">Belongs to the CTU2/NCS2 family.</text>
</comment>
<dbReference type="AlphaFoldDB" id="A0A1Y2CWC5"/>
<dbReference type="GO" id="GO:0005829">
    <property type="term" value="C:cytosol"/>
    <property type="evidence" value="ECO:0007669"/>
    <property type="project" value="TreeGrafter"/>
</dbReference>
<comment type="function">
    <text evidence="3">Plays a central role in 2-thiolation of mcm(5)S(2)U at tRNA wobble positions of tRNA(Lys), tRNA(Glu) and tRNA(Gln). May act by forming a heterodimer with NCS6 that ligates sulfur from thiocarboxylated URM1 onto the uridine of tRNAs at wobble position. Prior mcm(5) tRNA modification by the elongator complex is required for 2-thiolation. May also be involved in protein urmylation.</text>
</comment>
<name>A0A1Y2CWC5_9FUNG</name>
<dbReference type="GO" id="GO:0002143">
    <property type="term" value="P:tRNA wobble position uridine thiolation"/>
    <property type="evidence" value="ECO:0007669"/>
    <property type="project" value="TreeGrafter"/>
</dbReference>
<evidence type="ECO:0000313" key="4">
    <source>
        <dbReference type="EMBL" id="ORY51339.1"/>
    </source>
</evidence>